<dbReference type="InterPro" id="IPR000300">
    <property type="entry name" value="IPPc"/>
</dbReference>
<evidence type="ECO:0000259" key="1">
    <source>
        <dbReference type="Pfam" id="PF22669"/>
    </source>
</evidence>
<dbReference type="RefSeq" id="WP_215231779.1">
    <property type="nucleotide sequence ID" value="NZ_CAJRAU010000001.1"/>
</dbReference>
<keyword evidence="2" id="KW-0378">Hydrolase</keyword>
<gene>
    <name evidence="2" type="primary">spmT</name>
    <name evidence="2" type="ORF">DYBT9623_00339</name>
</gene>
<dbReference type="InterPro" id="IPR038772">
    <property type="entry name" value="Sph/SMPD2-like"/>
</dbReference>
<dbReference type="PANTHER" id="PTHR16320">
    <property type="entry name" value="SPHINGOMYELINASE FAMILY MEMBER"/>
    <property type="match status" value="1"/>
</dbReference>
<comment type="caution">
    <text evidence="2">The sequence shown here is derived from an EMBL/GenBank/DDBJ whole genome shotgun (WGS) entry which is preliminary data.</text>
</comment>
<dbReference type="Proteomes" id="UP000679725">
    <property type="component" value="Unassembled WGS sequence"/>
</dbReference>
<reference evidence="2 3" key="1">
    <citation type="submission" date="2021-04" db="EMBL/GenBank/DDBJ databases">
        <authorList>
            <person name="Rodrigo-Torres L."/>
            <person name="Arahal R. D."/>
            <person name="Lucena T."/>
        </authorList>
    </citation>
    <scope>NUCLEOTIDE SEQUENCE [LARGE SCALE GENOMIC DNA]</scope>
    <source>
        <strain evidence="2 3">CECT 9623</strain>
    </source>
</reference>
<dbReference type="Gene3D" id="3.60.10.10">
    <property type="entry name" value="Endonuclease/exonuclease/phosphatase"/>
    <property type="match status" value="1"/>
</dbReference>
<sequence length="333" mass="37481">MIGHFFSKRYAYCGFLLLMLWPSVEFKATLGAISVKHAHDPVLMDTAETGQFSVLTYNIAGLPEIISSAQTERASSIAEIGKRLNRFDIVHVQEDFHYNNELYLSGNAHPYRSESKGSIPFGDGLNTLSRYPLSAIERISWDDCTGADCLTPKGFTFSRVQIGKGLFIDLYNIHSNAFNDPEAAAARRKNIEQLSTFIKENSGGNAVIVMGDLNGRYHFSSDNIQELLIENSLRDAWVMLENEGRLPAASPRIPPRDILNITEKMESIDKIMFRSSDALELFPAEYALQSELFEDQSGKPLSDHLPVGLTFNWKLKEEKRSFQYVTNTVSRQP</sequence>
<name>A0ABM8UJM7_9BACT</name>
<proteinExistence type="predicted"/>
<dbReference type="PANTHER" id="PTHR16320:SF1">
    <property type="entry name" value="SPHINGOMYELINASE DDB_G0288017"/>
    <property type="match status" value="1"/>
</dbReference>
<dbReference type="EC" id="3.1.4.12" evidence="2"/>
<dbReference type="GO" id="GO:0004767">
    <property type="term" value="F:sphingomyelin phosphodiesterase activity"/>
    <property type="evidence" value="ECO:0007669"/>
    <property type="project" value="UniProtKB-EC"/>
</dbReference>
<protein>
    <submittedName>
        <fullName evidence="2">Sphingomyelinase</fullName>
        <ecNumber evidence="2">3.1.4.12</ecNumber>
    </submittedName>
</protein>
<dbReference type="InterPro" id="IPR036691">
    <property type="entry name" value="Endo/exonu/phosph_ase_sf"/>
</dbReference>
<keyword evidence="3" id="KW-1185">Reference proteome</keyword>
<accession>A0ABM8UJM7</accession>
<evidence type="ECO:0000313" key="3">
    <source>
        <dbReference type="Proteomes" id="UP000679725"/>
    </source>
</evidence>
<dbReference type="SUPFAM" id="SSF56219">
    <property type="entry name" value="DNase I-like"/>
    <property type="match status" value="1"/>
</dbReference>
<dbReference type="Pfam" id="PF22669">
    <property type="entry name" value="Exo_endo_phos2"/>
    <property type="match status" value="1"/>
</dbReference>
<organism evidence="2 3">
    <name type="scientific">Dyadobacter linearis</name>
    <dbReference type="NCBI Taxonomy" id="2823330"/>
    <lineage>
        <taxon>Bacteria</taxon>
        <taxon>Pseudomonadati</taxon>
        <taxon>Bacteroidota</taxon>
        <taxon>Cytophagia</taxon>
        <taxon>Cytophagales</taxon>
        <taxon>Spirosomataceae</taxon>
        <taxon>Dyadobacter</taxon>
    </lineage>
</organism>
<evidence type="ECO:0000313" key="2">
    <source>
        <dbReference type="EMBL" id="CAG5067618.1"/>
    </source>
</evidence>
<dbReference type="EMBL" id="CAJRAU010000001">
    <property type="protein sequence ID" value="CAG5067618.1"/>
    <property type="molecule type" value="Genomic_DNA"/>
</dbReference>
<feature type="domain" description="Inositol polyphosphate-related phosphatase" evidence="1">
    <location>
        <begin position="145"/>
        <end position="233"/>
    </location>
</feature>